<feature type="domain" description="Casparian strip membrane protein" evidence="11">
    <location>
        <begin position="35"/>
        <end position="182"/>
    </location>
</feature>
<keyword evidence="8" id="KW-0961">Cell wall biogenesis/degradation</keyword>
<dbReference type="PANTHER" id="PTHR36488:SF11">
    <property type="entry name" value="CASP-LIKE PROTEIN"/>
    <property type="match status" value="1"/>
</dbReference>
<evidence type="ECO:0000256" key="9">
    <source>
        <dbReference type="ARBA" id="ARBA00025302"/>
    </source>
</evidence>
<comment type="subcellular location">
    <subcellularLocation>
        <location evidence="1 10">Cell membrane</location>
        <topology evidence="1 10">Multi-pass membrane protein</topology>
    </subcellularLocation>
</comment>
<comment type="function">
    <text evidence="9">Regulates membrane-cell wall junctions and localized cell wall deposition. Required for establishment of the Casparian strip membrane domain (CSD) and the subsequent formation of Casparian strips, a cell wall modification of the root endodermis that determines an apoplastic barrier between the intraorganismal apoplasm and the extraorganismal apoplasm and prevents lateral diffusion.</text>
</comment>
<sequence length="198" mass="20896">MKSGDSTTIEVAEPSSSSKGKATVLVAPKATGWKKGVAIIDFVLRLGAIVAALSAAATMGTSDESLPFFTQFFQFEASYDDMPTFQFFLIAMALVSGYLVLSLPFSIVAIVRPHASGLKLFLLIMDTVALTLATSAAAAAAAIVYLAHNGNSSSNWLAICNQFTDFCQKVSGAVVSAFVCVVVFIFLILLSALALRKH</sequence>
<protein>
    <recommendedName>
        <fullName evidence="10">CASP-like protein</fullName>
    </recommendedName>
</protein>
<dbReference type="InterPro" id="IPR044173">
    <property type="entry name" value="CASPL"/>
</dbReference>
<evidence type="ECO:0000313" key="13">
    <source>
        <dbReference type="Proteomes" id="UP000237105"/>
    </source>
</evidence>
<feature type="transmembrane region" description="Helical" evidence="10">
    <location>
        <begin position="120"/>
        <end position="147"/>
    </location>
</feature>
<dbReference type="GO" id="GO:0005886">
    <property type="term" value="C:plasma membrane"/>
    <property type="evidence" value="ECO:0007669"/>
    <property type="project" value="UniProtKB-SubCell"/>
</dbReference>
<keyword evidence="13" id="KW-1185">Reference proteome</keyword>
<gene>
    <name evidence="12" type="ORF">PanWU01x14_024000</name>
</gene>
<evidence type="ECO:0000256" key="5">
    <source>
        <dbReference type="ARBA" id="ARBA00022692"/>
    </source>
</evidence>
<dbReference type="PANTHER" id="PTHR36488">
    <property type="entry name" value="CASP-LIKE PROTEIN 1U1"/>
    <property type="match status" value="1"/>
</dbReference>
<dbReference type="NCBIfam" id="TIGR01569">
    <property type="entry name" value="A_tha_TIGR01569"/>
    <property type="match status" value="1"/>
</dbReference>
<evidence type="ECO:0000256" key="8">
    <source>
        <dbReference type="ARBA" id="ARBA00023316"/>
    </source>
</evidence>
<evidence type="ECO:0000256" key="1">
    <source>
        <dbReference type="ARBA" id="ARBA00004651"/>
    </source>
</evidence>
<comment type="subunit">
    <text evidence="3 10">Homodimer and heterodimers.</text>
</comment>
<comment type="caution">
    <text evidence="12">The sequence shown here is derived from an EMBL/GenBank/DDBJ whole genome shotgun (WGS) entry which is preliminary data.</text>
</comment>
<evidence type="ECO:0000256" key="3">
    <source>
        <dbReference type="ARBA" id="ARBA00011489"/>
    </source>
</evidence>
<dbReference type="OrthoDB" id="753675at2759"/>
<feature type="transmembrane region" description="Helical" evidence="10">
    <location>
        <begin position="173"/>
        <end position="195"/>
    </location>
</feature>
<dbReference type="InterPro" id="IPR006702">
    <property type="entry name" value="CASP_dom"/>
</dbReference>
<dbReference type="InterPro" id="IPR006459">
    <property type="entry name" value="CASP/CASPL"/>
</dbReference>
<evidence type="ECO:0000259" key="11">
    <source>
        <dbReference type="Pfam" id="PF04535"/>
    </source>
</evidence>
<evidence type="ECO:0000256" key="7">
    <source>
        <dbReference type="ARBA" id="ARBA00023136"/>
    </source>
</evidence>
<evidence type="ECO:0000256" key="10">
    <source>
        <dbReference type="RuleBase" id="RU361233"/>
    </source>
</evidence>
<organism evidence="12 13">
    <name type="scientific">Parasponia andersonii</name>
    <name type="common">Sponia andersonii</name>
    <dbReference type="NCBI Taxonomy" id="3476"/>
    <lineage>
        <taxon>Eukaryota</taxon>
        <taxon>Viridiplantae</taxon>
        <taxon>Streptophyta</taxon>
        <taxon>Embryophyta</taxon>
        <taxon>Tracheophyta</taxon>
        <taxon>Spermatophyta</taxon>
        <taxon>Magnoliopsida</taxon>
        <taxon>eudicotyledons</taxon>
        <taxon>Gunneridae</taxon>
        <taxon>Pentapetalae</taxon>
        <taxon>rosids</taxon>
        <taxon>fabids</taxon>
        <taxon>Rosales</taxon>
        <taxon>Cannabaceae</taxon>
        <taxon>Parasponia</taxon>
    </lineage>
</organism>
<dbReference type="GO" id="GO:0071555">
    <property type="term" value="P:cell wall organization"/>
    <property type="evidence" value="ECO:0007669"/>
    <property type="project" value="UniProtKB-KW"/>
</dbReference>
<evidence type="ECO:0000256" key="2">
    <source>
        <dbReference type="ARBA" id="ARBA00007651"/>
    </source>
</evidence>
<evidence type="ECO:0000256" key="4">
    <source>
        <dbReference type="ARBA" id="ARBA00022475"/>
    </source>
</evidence>
<reference evidence="13" key="1">
    <citation type="submission" date="2016-06" db="EMBL/GenBank/DDBJ databases">
        <title>Parallel loss of symbiosis genes in relatives of nitrogen-fixing non-legume Parasponia.</title>
        <authorList>
            <person name="Van Velzen R."/>
            <person name="Holmer R."/>
            <person name="Bu F."/>
            <person name="Rutten L."/>
            <person name="Van Zeijl A."/>
            <person name="Liu W."/>
            <person name="Santuari L."/>
            <person name="Cao Q."/>
            <person name="Sharma T."/>
            <person name="Shen D."/>
            <person name="Roswanjaya Y."/>
            <person name="Wardhani T."/>
            <person name="Kalhor M.S."/>
            <person name="Jansen J."/>
            <person name="Van den Hoogen J."/>
            <person name="Gungor B."/>
            <person name="Hartog M."/>
            <person name="Hontelez J."/>
            <person name="Verver J."/>
            <person name="Yang W.-C."/>
            <person name="Schijlen E."/>
            <person name="Repin R."/>
            <person name="Schilthuizen M."/>
            <person name="Schranz E."/>
            <person name="Heidstra R."/>
            <person name="Miyata K."/>
            <person name="Fedorova E."/>
            <person name="Kohlen W."/>
            <person name="Bisseling T."/>
            <person name="Smit S."/>
            <person name="Geurts R."/>
        </authorList>
    </citation>
    <scope>NUCLEOTIDE SEQUENCE [LARGE SCALE GENOMIC DNA]</scope>
    <source>
        <strain evidence="13">cv. WU1-14</strain>
    </source>
</reference>
<dbReference type="Pfam" id="PF04535">
    <property type="entry name" value="CASP_dom"/>
    <property type="match status" value="1"/>
</dbReference>
<comment type="similarity">
    <text evidence="2 10">Belongs to the Casparian strip membrane proteins (CASP) family.</text>
</comment>
<keyword evidence="6 10" id="KW-1133">Transmembrane helix</keyword>
<accession>A0A2P5DXR4</accession>
<dbReference type="AlphaFoldDB" id="A0A2P5DXR4"/>
<feature type="transmembrane region" description="Helical" evidence="10">
    <location>
        <begin position="42"/>
        <end position="60"/>
    </location>
</feature>
<dbReference type="STRING" id="3476.A0A2P5DXR4"/>
<evidence type="ECO:0000313" key="12">
    <source>
        <dbReference type="EMBL" id="PON78046.1"/>
    </source>
</evidence>
<feature type="transmembrane region" description="Helical" evidence="10">
    <location>
        <begin position="85"/>
        <end position="108"/>
    </location>
</feature>
<evidence type="ECO:0000256" key="6">
    <source>
        <dbReference type="ARBA" id="ARBA00022989"/>
    </source>
</evidence>
<keyword evidence="5 10" id="KW-0812">Transmembrane</keyword>
<keyword evidence="7 10" id="KW-0472">Membrane</keyword>
<name>A0A2P5DXR4_PARAD</name>
<proteinExistence type="inferred from homology"/>
<dbReference type="Proteomes" id="UP000237105">
    <property type="component" value="Unassembled WGS sequence"/>
</dbReference>
<dbReference type="EMBL" id="JXTB01000011">
    <property type="protein sequence ID" value="PON78046.1"/>
    <property type="molecule type" value="Genomic_DNA"/>
</dbReference>
<keyword evidence="4 10" id="KW-1003">Cell membrane</keyword>